<dbReference type="Proteomes" id="UP000282483">
    <property type="component" value="Chromosome"/>
</dbReference>
<reference evidence="2 3" key="1">
    <citation type="submission" date="2017-03" db="EMBL/GenBank/DDBJ databases">
        <title>The genome sequence of Candidatus Rickettsiella viridis.</title>
        <authorList>
            <person name="Nikoh N."/>
            <person name="Tsuchida T."/>
            <person name="Yamaguchi K."/>
            <person name="Maeda T."/>
            <person name="Shigenobu S."/>
            <person name="Fukatsu T."/>
        </authorList>
    </citation>
    <scope>NUCLEOTIDE SEQUENCE [LARGE SCALE GENOMIC DNA]</scope>
    <source>
        <strain evidence="2 3">Ap-RA04</strain>
    </source>
</reference>
<organism evidence="2 3">
    <name type="scientific">Candidatus Rickettsiella viridis</name>
    <dbReference type="NCBI Taxonomy" id="676208"/>
    <lineage>
        <taxon>Bacteria</taxon>
        <taxon>Pseudomonadati</taxon>
        <taxon>Pseudomonadota</taxon>
        <taxon>Gammaproteobacteria</taxon>
        <taxon>Legionellales</taxon>
        <taxon>Coxiellaceae</taxon>
        <taxon>Rickettsiella</taxon>
    </lineage>
</organism>
<protein>
    <recommendedName>
        <fullName evidence="4">DUF3757 domain-containing protein</fullName>
    </recommendedName>
</protein>
<keyword evidence="1" id="KW-0732">Signal</keyword>
<dbReference type="EMBL" id="AP018005">
    <property type="protein sequence ID" value="BBB15459.1"/>
    <property type="molecule type" value="Genomic_DNA"/>
</dbReference>
<accession>A0A2Z5UV66</accession>
<evidence type="ECO:0000313" key="3">
    <source>
        <dbReference type="Proteomes" id="UP000282483"/>
    </source>
</evidence>
<name>A0A2Z5UV66_9COXI</name>
<evidence type="ECO:0000256" key="1">
    <source>
        <dbReference type="SAM" id="SignalP"/>
    </source>
</evidence>
<evidence type="ECO:0008006" key="4">
    <source>
        <dbReference type="Google" id="ProtNLM"/>
    </source>
</evidence>
<keyword evidence="3" id="KW-1185">Reference proteome</keyword>
<dbReference type="RefSeq" id="WP_126322915.1">
    <property type="nucleotide sequence ID" value="NZ_AP018005.1"/>
</dbReference>
<dbReference type="AlphaFoldDB" id="A0A2Z5UV66"/>
<proteinExistence type="predicted"/>
<gene>
    <name evidence="2" type="ORF">RVIR1_09860</name>
</gene>
<evidence type="ECO:0000313" key="2">
    <source>
        <dbReference type="EMBL" id="BBB15459.1"/>
    </source>
</evidence>
<feature type="chain" id="PRO_5016270025" description="DUF3757 domain-containing protein" evidence="1">
    <location>
        <begin position="25"/>
        <end position="155"/>
    </location>
</feature>
<dbReference type="KEGG" id="rvi:RVIR1_09860"/>
<feature type="signal peptide" evidence="1">
    <location>
        <begin position="1"/>
        <end position="24"/>
    </location>
</feature>
<sequence length="155" mass="17137">MKIKSLITVAIIAPLLAFNLTAKAGTCPASEEFEQRTNASGKIDFIDQDGDFALAEKPIAFAGATFMNPSEPVKGVRYGKISACLYLIKDASTKNPTFKSLALVQNLKTKVATIAADSEAWKKHTDTKGRERDNRYDCESDDVEDCQFNLYYLKK</sequence>